<keyword evidence="2" id="KW-1133">Transmembrane helix</keyword>
<accession>A0A9P5U8Y8</accession>
<feature type="region of interest" description="Disordered" evidence="1">
    <location>
        <begin position="1"/>
        <end position="76"/>
    </location>
</feature>
<feature type="compositionally biased region" description="Basic and acidic residues" evidence="1">
    <location>
        <begin position="55"/>
        <end position="66"/>
    </location>
</feature>
<dbReference type="Proteomes" id="UP000772434">
    <property type="component" value="Unassembled WGS sequence"/>
</dbReference>
<protein>
    <submittedName>
        <fullName evidence="3">Uncharacterized protein</fullName>
    </submittedName>
</protein>
<reference evidence="3" key="1">
    <citation type="submission" date="2020-11" db="EMBL/GenBank/DDBJ databases">
        <authorList>
            <consortium name="DOE Joint Genome Institute"/>
            <person name="Ahrendt S."/>
            <person name="Riley R."/>
            <person name="Andreopoulos W."/>
            <person name="Labutti K."/>
            <person name="Pangilinan J."/>
            <person name="Ruiz-Duenas F.J."/>
            <person name="Barrasa J.M."/>
            <person name="Sanchez-Garcia M."/>
            <person name="Camarero S."/>
            <person name="Miyauchi S."/>
            <person name="Serrano A."/>
            <person name="Linde D."/>
            <person name="Babiker R."/>
            <person name="Drula E."/>
            <person name="Ayuso-Fernandez I."/>
            <person name="Pacheco R."/>
            <person name="Padilla G."/>
            <person name="Ferreira P."/>
            <person name="Barriuso J."/>
            <person name="Kellner H."/>
            <person name="Castanera R."/>
            <person name="Alfaro M."/>
            <person name="Ramirez L."/>
            <person name="Pisabarro A.G."/>
            <person name="Kuo A."/>
            <person name="Tritt A."/>
            <person name="Lipzen A."/>
            <person name="He G."/>
            <person name="Yan M."/>
            <person name="Ng V."/>
            <person name="Cullen D."/>
            <person name="Martin F."/>
            <person name="Rosso M.-N."/>
            <person name="Henrissat B."/>
            <person name="Hibbett D."/>
            <person name="Martinez A.T."/>
            <person name="Grigoriev I.V."/>
        </authorList>
    </citation>
    <scope>NUCLEOTIDE SEQUENCE</scope>
    <source>
        <strain evidence="3">AH 40177</strain>
    </source>
</reference>
<feature type="compositionally biased region" description="Basic residues" evidence="1">
    <location>
        <begin position="45"/>
        <end position="54"/>
    </location>
</feature>
<name>A0A9P5U8Y8_9AGAR</name>
<comment type="caution">
    <text evidence="3">The sequence shown here is derived from an EMBL/GenBank/DDBJ whole genome shotgun (WGS) entry which is preliminary data.</text>
</comment>
<organism evidence="3 4">
    <name type="scientific">Rhodocollybia butyracea</name>
    <dbReference type="NCBI Taxonomy" id="206335"/>
    <lineage>
        <taxon>Eukaryota</taxon>
        <taxon>Fungi</taxon>
        <taxon>Dikarya</taxon>
        <taxon>Basidiomycota</taxon>
        <taxon>Agaricomycotina</taxon>
        <taxon>Agaricomycetes</taxon>
        <taxon>Agaricomycetidae</taxon>
        <taxon>Agaricales</taxon>
        <taxon>Marasmiineae</taxon>
        <taxon>Omphalotaceae</taxon>
        <taxon>Rhodocollybia</taxon>
    </lineage>
</organism>
<evidence type="ECO:0000313" key="4">
    <source>
        <dbReference type="Proteomes" id="UP000772434"/>
    </source>
</evidence>
<keyword evidence="2" id="KW-0472">Membrane</keyword>
<gene>
    <name evidence="3" type="ORF">BDP27DRAFT_519541</name>
</gene>
<evidence type="ECO:0000256" key="2">
    <source>
        <dbReference type="SAM" id="Phobius"/>
    </source>
</evidence>
<evidence type="ECO:0000313" key="3">
    <source>
        <dbReference type="EMBL" id="KAF9071475.1"/>
    </source>
</evidence>
<evidence type="ECO:0000256" key="1">
    <source>
        <dbReference type="SAM" id="MobiDB-lite"/>
    </source>
</evidence>
<feature type="transmembrane region" description="Helical" evidence="2">
    <location>
        <begin position="83"/>
        <end position="107"/>
    </location>
</feature>
<keyword evidence="2" id="KW-0812">Transmembrane</keyword>
<sequence length="366" mass="40970">MPSYRSWADRHSDPNLAGSPPPNYSAFETQSSGRDSMPGPPPYSHTHHHVHYHHHLPDSREFREPNETEPLLSSNRQSSRSRVWTLVFISLVSAMPLFGGLASILLLSRNTPAPYWKDILPEETCNAVGAREYTATLANAPKSNKLEACQSTRLSFHGRTIRSAPLCSMLTLNGTTVVQGSWILDFDENDCFPVWSSISAEGCISYGKRTYHADLDVPPGLDALTSCRETPVIIHERSVHPTQYELVRKHNGTSDLAAKGQWIMEDASCAPRWVSVNADTQCSAYDKKRYTAILEGIPQELDPLQTCYEAPSQLFNMSQKPESCDWDEQGKIIGTWYFGVPECRPVLKHVLDNGCLESGIKVYRMC</sequence>
<proteinExistence type="predicted"/>
<keyword evidence="4" id="KW-1185">Reference proteome</keyword>
<dbReference type="EMBL" id="JADNRY010000032">
    <property type="protein sequence ID" value="KAF9071475.1"/>
    <property type="molecule type" value="Genomic_DNA"/>
</dbReference>
<dbReference type="AlphaFoldDB" id="A0A9P5U8Y8"/>
<dbReference type="OrthoDB" id="3153758at2759"/>